<evidence type="ECO:0000313" key="3">
    <source>
        <dbReference type="Proteomes" id="UP000075635"/>
    </source>
</evidence>
<reference evidence="2 3" key="1">
    <citation type="submission" date="2014-02" db="EMBL/GenBank/DDBJ databases">
        <title>The small core and large imbalanced accessory genome model reveals a collaborative survival strategy of Sorangium cellulosum strains in nature.</title>
        <authorList>
            <person name="Han K."/>
            <person name="Peng R."/>
            <person name="Blom J."/>
            <person name="Li Y.-Z."/>
        </authorList>
    </citation>
    <scope>NUCLEOTIDE SEQUENCE [LARGE SCALE GENOMIC DNA]</scope>
    <source>
        <strain evidence="2 3">So0011-07</strain>
    </source>
</reference>
<organism evidence="2 3">
    <name type="scientific">Sorangium cellulosum</name>
    <name type="common">Polyangium cellulosum</name>
    <dbReference type="NCBI Taxonomy" id="56"/>
    <lineage>
        <taxon>Bacteria</taxon>
        <taxon>Pseudomonadati</taxon>
        <taxon>Myxococcota</taxon>
        <taxon>Polyangia</taxon>
        <taxon>Polyangiales</taxon>
        <taxon>Polyangiaceae</taxon>
        <taxon>Sorangium</taxon>
    </lineage>
</organism>
<feature type="chain" id="PRO_5007568619" description="Secreted protein" evidence="1">
    <location>
        <begin position="30"/>
        <end position="195"/>
    </location>
</feature>
<accession>A0A150S2F1</accession>
<dbReference type="AlphaFoldDB" id="A0A150S2F1"/>
<proteinExistence type="predicted"/>
<dbReference type="EMBL" id="JEMB01001531">
    <property type="protein sequence ID" value="KYF86587.1"/>
    <property type="molecule type" value="Genomic_DNA"/>
</dbReference>
<name>A0A150S2F1_SORCE</name>
<keyword evidence="1" id="KW-0732">Signal</keyword>
<sequence length="195" mass="20984">MNTSIMNKLASSMALFALGSVLGLSGCIADSGVEDSEAAESDTDPTEDVDSAEQAILGWAWTSEEYAPFACDGGALAKHFHCSGSNCDNISTYCEGLGGIPDSVYTTTYFSEEQGPMECDTGYWVTGMACSGSYCDNISLTCTRMSNFGQHNCIWTGWVSEENGGDLWFPAGYYMRGARCNGGYCDNMSFEICQR</sequence>
<evidence type="ECO:0000256" key="1">
    <source>
        <dbReference type="SAM" id="SignalP"/>
    </source>
</evidence>
<evidence type="ECO:0000313" key="2">
    <source>
        <dbReference type="EMBL" id="KYF86587.1"/>
    </source>
</evidence>
<protein>
    <recommendedName>
        <fullName evidence="4">Secreted protein</fullName>
    </recommendedName>
</protein>
<dbReference type="Proteomes" id="UP000075635">
    <property type="component" value="Unassembled WGS sequence"/>
</dbReference>
<evidence type="ECO:0008006" key="4">
    <source>
        <dbReference type="Google" id="ProtNLM"/>
    </source>
</evidence>
<gene>
    <name evidence="2" type="ORF">BE17_29065</name>
</gene>
<feature type="signal peptide" evidence="1">
    <location>
        <begin position="1"/>
        <end position="29"/>
    </location>
</feature>
<comment type="caution">
    <text evidence="2">The sequence shown here is derived from an EMBL/GenBank/DDBJ whole genome shotgun (WGS) entry which is preliminary data.</text>
</comment>